<comment type="caution">
    <text evidence="2">The sequence shown here is derived from an EMBL/GenBank/DDBJ whole genome shotgun (WGS) entry which is preliminary data.</text>
</comment>
<evidence type="ECO:0000313" key="3">
    <source>
        <dbReference type="Proteomes" id="UP000077098"/>
    </source>
</evidence>
<dbReference type="Proteomes" id="UP000077098">
    <property type="component" value="Unassembled WGS sequence"/>
</dbReference>
<dbReference type="RefSeq" id="WP_063949777.1">
    <property type="nucleotide sequence ID" value="NZ_CP072308.1"/>
</dbReference>
<dbReference type="EMBL" id="LXPS01000022">
    <property type="protein sequence ID" value="OAE43771.1"/>
    <property type="molecule type" value="Genomic_DNA"/>
</dbReference>
<dbReference type="Gene3D" id="3.30.70.790">
    <property type="entry name" value="UreE, C-terminal domain"/>
    <property type="match status" value="1"/>
</dbReference>
<feature type="domain" description="DUF2007" evidence="1">
    <location>
        <begin position="1"/>
        <end position="65"/>
    </location>
</feature>
<organism evidence="2 3">
    <name type="scientific">Agrobacterium tumefaciens</name>
    <dbReference type="NCBI Taxonomy" id="358"/>
    <lineage>
        <taxon>Bacteria</taxon>
        <taxon>Pseudomonadati</taxon>
        <taxon>Pseudomonadota</taxon>
        <taxon>Alphaproteobacteria</taxon>
        <taxon>Hyphomicrobiales</taxon>
        <taxon>Rhizobiaceae</taxon>
        <taxon>Rhizobium/Agrobacterium group</taxon>
        <taxon>Agrobacterium</taxon>
        <taxon>Agrobacterium tumefaciens complex</taxon>
    </lineage>
</organism>
<accession>A0A176XA06</accession>
<dbReference type="Pfam" id="PF09413">
    <property type="entry name" value="DUF2007"/>
    <property type="match status" value="1"/>
</dbReference>
<dbReference type="InterPro" id="IPR018551">
    <property type="entry name" value="DUF2007"/>
</dbReference>
<name>A0A176XA06_AGRTU</name>
<protein>
    <recommendedName>
        <fullName evidence="1">DUF2007 domain-containing protein</fullName>
    </recommendedName>
</protein>
<reference evidence="2 3" key="1">
    <citation type="submission" date="2016-05" db="EMBL/GenBank/DDBJ databases">
        <authorList>
            <person name="Lavstsen T."/>
            <person name="Jespersen J.S."/>
        </authorList>
    </citation>
    <scope>NUCLEOTIDE SEQUENCE [LARGE SCALE GENOMIC DNA]</scope>
    <source>
        <strain evidence="2 3">KCJ1736</strain>
    </source>
</reference>
<dbReference type="SUPFAM" id="SSF54913">
    <property type="entry name" value="GlnB-like"/>
    <property type="match status" value="1"/>
</dbReference>
<evidence type="ECO:0000259" key="1">
    <source>
        <dbReference type="Pfam" id="PF09413"/>
    </source>
</evidence>
<gene>
    <name evidence="2" type="ORF">A7J57_05855</name>
</gene>
<proteinExistence type="predicted"/>
<dbReference type="AlphaFoldDB" id="A0A176XA06"/>
<evidence type="ECO:0000313" key="2">
    <source>
        <dbReference type="EMBL" id="OAE43771.1"/>
    </source>
</evidence>
<dbReference type="InterPro" id="IPR011322">
    <property type="entry name" value="N-reg_PII-like_a/b"/>
</dbReference>
<sequence length="76" mass="8452">MRELIRTNDAVLLSFAESLMKDAGIHCLIADQAMSILEGSLGLLPRRFLVEDDRADQARRILIDAGLGDELRNQEA</sequence>